<dbReference type="PROSITE" id="PS50913">
    <property type="entry name" value="GRIP"/>
    <property type="match status" value="1"/>
</dbReference>
<evidence type="ECO:0000256" key="1">
    <source>
        <dbReference type="SAM" id="Coils"/>
    </source>
</evidence>
<dbReference type="Gene3D" id="1.10.220.60">
    <property type="entry name" value="GRIP domain"/>
    <property type="match status" value="1"/>
</dbReference>
<reference evidence="4" key="1">
    <citation type="submission" date="2021-12" db="EMBL/GenBank/DDBJ databases">
        <authorList>
            <person name="King R."/>
        </authorList>
    </citation>
    <scope>NUCLEOTIDE SEQUENCE</scope>
</reference>
<feature type="coiled-coil region" evidence="1">
    <location>
        <begin position="297"/>
        <end position="534"/>
    </location>
</feature>
<organism evidence="4 5">
    <name type="scientific">Chilo suppressalis</name>
    <name type="common">Asiatic rice borer moth</name>
    <dbReference type="NCBI Taxonomy" id="168631"/>
    <lineage>
        <taxon>Eukaryota</taxon>
        <taxon>Metazoa</taxon>
        <taxon>Ecdysozoa</taxon>
        <taxon>Arthropoda</taxon>
        <taxon>Hexapoda</taxon>
        <taxon>Insecta</taxon>
        <taxon>Pterygota</taxon>
        <taxon>Neoptera</taxon>
        <taxon>Endopterygota</taxon>
        <taxon>Lepidoptera</taxon>
        <taxon>Glossata</taxon>
        <taxon>Ditrysia</taxon>
        <taxon>Pyraloidea</taxon>
        <taxon>Crambidae</taxon>
        <taxon>Crambinae</taxon>
        <taxon>Chilo</taxon>
    </lineage>
</organism>
<proteinExistence type="predicted"/>
<sequence length="1306" mass="150762">MFKKLKDKLAEEVKSSPQRIQQFAQAAQAAVTSASSSISDITNSDLFSIGDNDSQSSRTMKPSTSNNLSGSFHEVSLPQTAALSESDSVDFLSGHEMDNQRKRRLSNSSFASDVSFRLPSYESPSMYHLQSDMEVSASEAEERVISSGTVSLDRVTKEQLYAAYRRTQDRYTKYRTQYADLARHYKLLERENAKARSVLVETQDKALRRISELREQCTLEQSAKAHLEKALRIEIEEKTLKIEALSTKITLLQNMSEGGAEIKPSNLDPIDIENDVQLINLSADNTVQQETELSSNEVVLNNKIEKMEQLINKYKESLKSIKEKNAHLTTELKILSTELDNKQKEIETLTASVAQISEANQKIQELNVINEELQNKINSYDFSKSREISTLELDLQKSQEEIGQLQSKIEVFSKREEEYAISLAENKLSIHKELEGKEAEIKRLKDSLTETKKELQSLNIIANDYKTSIANLEEERSKLNNEVKELNTNNSKLKEIESQFQILTQKCQSHELLKTKVDEEYKCLQLQMNQETAEKLAMIDRNTYLENRITQLSDENSKKSNHIRHLEMELQKIIKIEKDSKQQCDEVELWKAKYSYLEGEIQEEREELIKLQTEIEKLLANHESVQNKNSELLIILSETRSENDCLRQKFNFIKKQSKQLINEVKLLHKDMNFITDTVKSLKDEVSEVMITQIKSQIVELSSVSEVYGNSKDRYDNLEKDNMKLKEELLNAKEMYKTVVQNMNTLKDDNDKLNTLIPSYDSKISSLEEDKLTLSNKNVHCTDELGKLKHEKEQLMSKLQEVETLCNRLQNSIDHDKSQYLTALDKLKLLEDEKQTLQKRLNNLEKENELINIEVEKLKLVHKDDIARIEMLNTEKLSFNEKSIENKSTIQKLEQKVQILLHENGILKDQSESIANSLKELELEINEVRKSHTNIEAEKDRLSSIIEDLEKREQQQIKLSLENKDTQTQIVSESENIKFDNEAAFSVEQNETAEAKNNDYILSLLSTAEALSTKNAEYEEENRLLKDNNVSLTIKLKELNSNMNNNGEKTEDNMTEKYLTISNKYDSLKEDNRRLQSDIEGLQTYLAKISKENCVLNDKMRELIATSENSFGKSNMNSIDNEFVESKNELVECKEKIDDLIRENTLLVEENLELKDQLQSQNFTEPKQSSDIQENNSVTIEKYNNLLTSKNNIEEKFINLEQINKSVNGNMQQLQNNNEKLRLTNEKLERRLDEALVSLRHLHSLQENTELEYLRNILYEYLTGSGTHSITLAKVLAAVVKFDDKQTQNILQKEKERQGLLRQLGLL</sequence>
<feature type="coiled-coil region" evidence="1">
    <location>
        <begin position="1122"/>
        <end position="1156"/>
    </location>
</feature>
<dbReference type="PANTHER" id="PTHR19327:SF0">
    <property type="entry name" value="GOLGIN SUBFAMILY A MEMBER 4"/>
    <property type="match status" value="1"/>
</dbReference>
<evidence type="ECO:0000256" key="2">
    <source>
        <dbReference type="SAM" id="MobiDB-lite"/>
    </source>
</evidence>
<accession>A0ABN8LAK2</accession>
<feature type="coiled-coil region" evidence="1">
    <location>
        <begin position="587"/>
        <end position="628"/>
    </location>
</feature>
<dbReference type="SMART" id="SM00755">
    <property type="entry name" value="Grip"/>
    <property type="match status" value="1"/>
</dbReference>
<dbReference type="EMBL" id="OU963898">
    <property type="protein sequence ID" value="CAH2990060.1"/>
    <property type="molecule type" value="Genomic_DNA"/>
</dbReference>
<evidence type="ECO:0000259" key="3">
    <source>
        <dbReference type="PROSITE" id="PS50913"/>
    </source>
</evidence>
<feature type="coiled-coil region" evidence="1">
    <location>
        <begin position="784"/>
        <end position="860"/>
    </location>
</feature>
<name>A0ABN8LAK2_CHISP</name>
<feature type="coiled-coil region" evidence="1">
    <location>
        <begin position="171"/>
        <end position="255"/>
    </location>
</feature>
<dbReference type="PANTHER" id="PTHR19327">
    <property type="entry name" value="GOLGIN"/>
    <property type="match status" value="1"/>
</dbReference>
<evidence type="ECO:0000313" key="5">
    <source>
        <dbReference type="Proteomes" id="UP001153292"/>
    </source>
</evidence>
<dbReference type="Pfam" id="PF01465">
    <property type="entry name" value="GRIP"/>
    <property type="match status" value="1"/>
</dbReference>
<feature type="coiled-coil region" evidence="1">
    <location>
        <begin position="889"/>
        <end position="954"/>
    </location>
</feature>
<dbReference type="Proteomes" id="UP001153292">
    <property type="component" value="Chromosome 5"/>
</dbReference>
<feature type="coiled-coil region" evidence="1">
    <location>
        <begin position="1196"/>
        <end position="1244"/>
    </location>
</feature>
<feature type="domain" description="GRIP" evidence="3">
    <location>
        <begin position="1243"/>
        <end position="1292"/>
    </location>
</feature>
<feature type="coiled-coil region" evidence="1">
    <location>
        <begin position="1000"/>
        <end position="1084"/>
    </location>
</feature>
<keyword evidence="5" id="KW-1185">Reference proteome</keyword>
<protein>
    <recommendedName>
        <fullName evidence="3">GRIP domain-containing protein</fullName>
    </recommendedName>
</protein>
<dbReference type="SUPFAM" id="SSF101283">
    <property type="entry name" value="GRIP domain"/>
    <property type="match status" value="1"/>
</dbReference>
<keyword evidence="1" id="KW-0175">Coiled coil</keyword>
<evidence type="ECO:0000313" key="4">
    <source>
        <dbReference type="EMBL" id="CAH2990060.1"/>
    </source>
</evidence>
<feature type="compositionally biased region" description="Polar residues" evidence="2">
    <location>
        <begin position="40"/>
        <end position="70"/>
    </location>
</feature>
<dbReference type="InterPro" id="IPR000237">
    <property type="entry name" value="GRIP_dom"/>
</dbReference>
<gene>
    <name evidence="4" type="ORF">CHILSU_LOCUS9329</name>
</gene>
<feature type="region of interest" description="Disordered" evidence="2">
    <location>
        <begin position="34"/>
        <end position="72"/>
    </location>
</feature>
<feature type="coiled-coil region" evidence="1">
    <location>
        <begin position="707"/>
        <end position="741"/>
    </location>
</feature>